<dbReference type="GO" id="GO:0016740">
    <property type="term" value="F:transferase activity"/>
    <property type="evidence" value="ECO:0007669"/>
    <property type="project" value="UniProtKB-KW"/>
</dbReference>
<dbReference type="PANTHER" id="PTHR43685:SF2">
    <property type="entry name" value="GLYCOSYLTRANSFERASE 2-LIKE DOMAIN-CONTAINING PROTEIN"/>
    <property type="match status" value="1"/>
</dbReference>
<dbReference type="Proteomes" id="UP000581688">
    <property type="component" value="Unassembled WGS sequence"/>
</dbReference>
<keyword evidence="2" id="KW-0808">Transferase</keyword>
<protein>
    <submittedName>
        <fullName evidence="2">Glycosyltransferase involved in cell wall biosynthesis</fullName>
    </submittedName>
</protein>
<dbReference type="AlphaFoldDB" id="A0A841Q6F6"/>
<proteinExistence type="predicted"/>
<dbReference type="PANTHER" id="PTHR43685">
    <property type="entry name" value="GLYCOSYLTRANSFERASE"/>
    <property type="match status" value="1"/>
</dbReference>
<dbReference type="Gene3D" id="3.90.550.10">
    <property type="entry name" value="Spore Coat Polysaccharide Biosynthesis Protein SpsA, Chain A"/>
    <property type="match status" value="1"/>
</dbReference>
<dbReference type="InterPro" id="IPR001173">
    <property type="entry name" value="Glyco_trans_2-like"/>
</dbReference>
<reference evidence="2 3" key="1">
    <citation type="submission" date="2020-08" db="EMBL/GenBank/DDBJ databases">
        <title>Genomic Encyclopedia of Type Strains, Phase IV (KMG-IV): sequencing the most valuable type-strain genomes for metagenomic binning, comparative biology and taxonomic classification.</title>
        <authorList>
            <person name="Goeker M."/>
        </authorList>
    </citation>
    <scope>NUCLEOTIDE SEQUENCE [LARGE SCALE GENOMIC DNA]</scope>
    <source>
        <strain evidence="2 3">DSM 19612</strain>
    </source>
</reference>
<dbReference type="RefSeq" id="WP_174497952.1">
    <property type="nucleotide sequence ID" value="NZ_CADDWK010000024.1"/>
</dbReference>
<evidence type="ECO:0000313" key="3">
    <source>
        <dbReference type="Proteomes" id="UP000581688"/>
    </source>
</evidence>
<dbReference type="SUPFAM" id="SSF53448">
    <property type="entry name" value="Nucleotide-diphospho-sugar transferases"/>
    <property type="match status" value="1"/>
</dbReference>
<sequence length="272" mass="31544">MSVSVIIPTFNRSELLRNSIQSVLDQTISPTEIIVVDDHSTDDTSEVVGSFKNEKIKYVLNRFKKGANGARNTGILLAECDFIAFQDSDDIWLPSKLEEQLNYMNSNPEVDMCFCSLNLNKGLRVIPNREVRPSEVKSQLRKGNFISTQTIFLKREVAISTMFDEDLMRFQDWDFCLRISNQYSIHHLPKPLVMVEHQNDSISKKVNGVKALNQLFTKHPELTKEIIIKALYNYEKFSEKMRKNKRVSALSNYFLYSIYKIIDKLFVRDSKL</sequence>
<accession>A0A841Q6F6</accession>
<comment type="caution">
    <text evidence="2">The sequence shown here is derived from an EMBL/GenBank/DDBJ whole genome shotgun (WGS) entry which is preliminary data.</text>
</comment>
<dbReference type="EMBL" id="JACHGH010000006">
    <property type="protein sequence ID" value="MBB6453996.1"/>
    <property type="molecule type" value="Genomic_DNA"/>
</dbReference>
<name>A0A841Q6F6_9BACI</name>
<evidence type="ECO:0000259" key="1">
    <source>
        <dbReference type="Pfam" id="PF00535"/>
    </source>
</evidence>
<feature type="domain" description="Glycosyltransferase 2-like" evidence="1">
    <location>
        <begin position="4"/>
        <end position="127"/>
    </location>
</feature>
<dbReference type="Pfam" id="PF00535">
    <property type="entry name" value="Glycos_transf_2"/>
    <property type="match status" value="1"/>
</dbReference>
<dbReference type="CDD" id="cd00761">
    <property type="entry name" value="Glyco_tranf_GTA_type"/>
    <property type="match status" value="1"/>
</dbReference>
<dbReference type="InterPro" id="IPR029044">
    <property type="entry name" value="Nucleotide-diphossugar_trans"/>
</dbReference>
<organism evidence="2 3">
    <name type="scientific">Salirhabdus euzebyi</name>
    <dbReference type="NCBI Taxonomy" id="394506"/>
    <lineage>
        <taxon>Bacteria</taxon>
        <taxon>Bacillati</taxon>
        <taxon>Bacillota</taxon>
        <taxon>Bacilli</taxon>
        <taxon>Bacillales</taxon>
        <taxon>Bacillaceae</taxon>
        <taxon>Salirhabdus</taxon>
    </lineage>
</organism>
<keyword evidence="3" id="KW-1185">Reference proteome</keyword>
<evidence type="ECO:0000313" key="2">
    <source>
        <dbReference type="EMBL" id="MBB6453996.1"/>
    </source>
</evidence>
<dbReference type="InterPro" id="IPR050834">
    <property type="entry name" value="Glycosyltransf_2"/>
</dbReference>
<gene>
    <name evidence="2" type="ORF">HNQ94_002447</name>
</gene>